<keyword evidence="1" id="KW-0732">Signal</keyword>
<protein>
    <submittedName>
        <fullName evidence="2">Uncharacterized protein</fullName>
    </submittedName>
</protein>
<dbReference type="Proteomes" id="UP001189429">
    <property type="component" value="Unassembled WGS sequence"/>
</dbReference>
<accession>A0ABN9UZ53</accession>
<comment type="caution">
    <text evidence="2">The sequence shown here is derived from an EMBL/GenBank/DDBJ whole genome shotgun (WGS) entry which is preliminary data.</text>
</comment>
<feature type="signal peptide" evidence="1">
    <location>
        <begin position="1"/>
        <end position="24"/>
    </location>
</feature>
<organism evidence="2 3">
    <name type="scientific">Prorocentrum cordatum</name>
    <dbReference type="NCBI Taxonomy" id="2364126"/>
    <lineage>
        <taxon>Eukaryota</taxon>
        <taxon>Sar</taxon>
        <taxon>Alveolata</taxon>
        <taxon>Dinophyceae</taxon>
        <taxon>Prorocentrales</taxon>
        <taxon>Prorocentraceae</taxon>
        <taxon>Prorocentrum</taxon>
    </lineage>
</organism>
<reference evidence="2" key="1">
    <citation type="submission" date="2023-10" db="EMBL/GenBank/DDBJ databases">
        <authorList>
            <person name="Chen Y."/>
            <person name="Shah S."/>
            <person name="Dougan E. K."/>
            <person name="Thang M."/>
            <person name="Chan C."/>
        </authorList>
    </citation>
    <scope>NUCLEOTIDE SEQUENCE [LARGE SCALE GENOMIC DNA]</scope>
</reference>
<dbReference type="EMBL" id="CAUYUJ010016318">
    <property type="protein sequence ID" value="CAK0863963.1"/>
    <property type="molecule type" value="Genomic_DNA"/>
</dbReference>
<evidence type="ECO:0000313" key="3">
    <source>
        <dbReference type="Proteomes" id="UP001189429"/>
    </source>
</evidence>
<evidence type="ECO:0000256" key="1">
    <source>
        <dbReference type="SAM" id="SignalP"/>
    </source>
</evidence>
<keyword evidence="3" id="KW-1185">Reference proteome</keyword>
<evidence type="ECO:0000313" key="2">
    <source>
        <dbReference type="EMBL" id="CAK0863963.1"/>
    </source>
</evidence>
<gene>
    <name evidence="2" type="ORF">PCOR1329_LOCUS51961</name>
</gene>
<sequence length="126" mass="13867">QVMGDTLLLILPLWKLSALAVTKGQDGLMRMLAGPPLDANVGAQRLLQRLIEVLLSDKADFVDIALWFAAEPSSASLLSSGEAVRFLLPEAANDEEFDWLRREGIYRIQENVGMLHGHIVRTGRGT</sequence>
<feature type="chain" id="PRO_5046726699" evidence="1">
    <location>
        <begin position="25"/>
        <end position="126"/>
    </location>
</feature>
<name>A0ABN9UZ53_9DINO</name>
<feature type="non-terminal residue" evidence="2">
    <location>
        <position position="1"/>
    </location>
</feature>
<proteinExistence type="predicted"/>